<comment type="caution">
    <text evidence="3">The sequence shown here is derived from an EMBL/GenBank/DDBJ whole genome shotgun (WGS) entry which is preliminary data.</text>
</comment>
<accession>A0A0R3MP02</accession>
<feature type="region of interest" description="Disordered" evidence="1">
    <location>
        <begin position="96"/>
        <end position="129"/>
    </location>
</feature>
<evidence type="ECO:0000313" key="3">
    <source>
        <dbReference type="EMBL" id="KRR21310.1"/>
    </source>
</evidence>
<feature type="signal peptide" evidence="2">
    <location>
        <begin position="1"/>
        <end position="26"/>
    </location>
</feature>
<evidence type="ECO:0000313" key="4">
    <source>
        <dbReference type="Proteomes" id="UP000051660"/>
    </source>
</evidence>
<keyword evidence="2" id="KW-0732">Signal</keyword>
<protein>
    <recommendedName>
        <fullName evidence="5">Lectin-like protein BA14k</fullName>
    </recommendedName>
</protein>
<dbReference type="Proteomes" id="UP000051660">
    <property type="component" value="Unassembled WGS sequence"/>
</dbReference>
<evidence type="ECO:0000256" key="2">
    <source>
        <dbReference type="SAM" id="SignalP"/>
    </source>
</evidence>
<evidence type="ECO:0008006" key="5">
    <source>
        <dbReference type="Google" id="ProtNLM"/>
    </source>
</evidence>
<sequence>MIWIKPPPWSISLALAAALAFSGMFAAVLAAKSKPVKPALAQFQRYAPDLFDDRWQPVASVPAKKQDRLALLAPEPQPVKVERILMPVEAERSLAPQPVKTKRVMAQTPDKERARPKAKPRDVCQRHGMRKVKDGRYGWRCRR</sequence>
<dbReference type="RefSeq" id="WP_057859768.1">
    <property type="nucleotide sequence ID" value="NZ_LLYB01000081.1"/>
</dbReference>
<dbReference type="AlphaFoldDB" id="A0A0R3MP02"/>
<name>A0A0R3MP02_9BRAD</name>
<feature type="chain" id="PRO_5006444374" description="Lectin-like protein BA14k" evidence="2">
    <location>
        <begin position="27"/>
        <end position="143"/>
    </location>
</feature>
<reference evidence="3 4" key="1">
    <citation type="submission" date="2014-03" db="EMBL/GenBank/DDBJ databases">
        <title>Bradyrhizobium valentinum sp. nov., isolated from effective nodules of Lupinus mariae-josephae, a lupine endemic of basic-lime soils in Eastern Spain.</title>
        <authorList>
            <person name="Duran D."/>
            <person name="Rey L."/>
            <person name="Navarro A."/>
            <person name="Busquets A."/>
            <person name="Imperial J."/>
            <person name="Ruiz-Argueso T."/>
        </authorList>
    </citation>
    <scope>NUCLEOTIDE SEQUENCE [LARGE SCALE GENOMIC DNA]</scope>
    <source>
        <strain evidence="3 4">CCBAU 23086</strain>
    </source>
</reference>
<proteinExistence type="predicted"/>
<feature type="compositionally biased region" description="Basic and acidic residues" evidence="1">
    <location>
        <begin position="109"/>
        <end position="129"/>
    </location>
</feature>
<organism evidence="3 4">
    <name type="scientific">Bradyrhizobium lablabi</name>
    <dbReference type="NCBI Taxonomy" id="722472"/>
    <lineage>
        <taxon>Bacteria</taxon>
        <taxon>Pseudomonadati</taxon>
        <taxon>Pseudomonadota</taxon>
        <taxon>Alphaproteobacteria</taxon>
        <taxon>Hyphomicrobiales</taxon>
        <taxon>Nitrobacteraceae</taxon>
        <taxon>Bradyrhizobium</taxon>
    </lineage>
</organism>
<gene>
    <name evidence="3" type="ORF">CQ14_06585</name>
</gene>
<dbReference type="EMBL" id="LLYB01000081">
    <property type="protein sequence ID" value="KRR21310.1"/>
    <property type="molecule type" value="Genomic_DNA"/>
</dbReference>
<evidence type="ECO:0000256" key="1">
    <source>
        <dbReference type="SAM" id="MobiDB-lite"/>
    </source>
</evidence>